<dbReference type="Proteomes" id="UP001604335">
    <property type="component" value="Unassembled WGS sequence"/>
</dbReference>
<feature type="compositionally biased region" description="Low complexity" evidence="1">
    <location>
        <begin position="65"/>
        <end position="88"/>
    </location>
</feature>
<evidence type="ECO:0000256" key="1">
    <source>
        <dbReference type="SAM" id="MobiDB-lite"/>
    </source>
</evidence>
<evidence type="ECO:0000313" key="3">
    <source>
        <dbReference type="Proteomes" id="UP001604335"/>
    </source>
</evidence>
<dbReference type="RefSeq" id="WP_099534674.1">
    <property type="nucleotide sequence ID" value="NZ_JAZAQF010000030.1"/>
</dbReference>
<protein>
    <recommendedName>
        <fullName evidence="4">Threonine dehydratase</fullName>
    </recommendedName>
</protein>
<proteinExistence type="predicted"/>
<feature type="region of interest" description="Disordered" evidence="1">
    <location>
        <begin position="1"/>
        <end position="29"/>
    </location>
</feature>
<feature type="compositionally biased region" description="Basic and acidic residues" evidence="1">
    <location>
        <begin position="89"/>
        <end position="111"/>
    </location>
</feature>
<sequence>MTGFIRGLFGGNKKEEAPAPQPARQKETQDFFLDFDSARTFGDIERMRKEVEVHKTFPKGTTPVEQPAKPKAKAAEPTSSAPASTAGETLERRKADRNLDAFRSMAKDLKK</sequence>
<organism evidence="2 3">
    <name type="scientific">Limnothrix redekei LRLZ20PSL1</name>
    <dbReference type="NCBI Taxonomy" id="3112953"/>
    <lineage>
        <taxon>Bacteria</taxon>
        <taxon>Bacillati</taxon>
        <taxon>Cyanobacteriota</taxon>
        <taxon>Cyanophyceae</taxon>
        <taxon>Pseudanabaenales</taxon>
        <taxon>Pseudanabaenaceae</taxon>
        <taxon>Limnothrix</taxon>
    </lineage>
</organism>
<evidence type="ECO:0000313" key="2">
    <source>
        <dbReference type="EMBL" id="MFG3817220.1"/>
    </source>
</evidence>
<feature type="region of interest" description="Disordered" evidence="1">
    <location>
        <begin position="55"/>
        <end position="111"/>
    </location>
</feature>
<keyword evidence="3" id="KW-1185">Reference proteome</keyword>
<dbReference type="EMBL" id="JAZAQF010000030">
    <property type="protein sequence ID" value="MFG3817220.1"/>
    <property type="molecule type" value="Genomic_DNA"/>
</dbReference>
<reference evidence="3" key="1">
    <citation type="journal article" date="2024" name="Algal Res.">
        <title>Biochemical, toxicological and genomic investigation of a high-biomass producing Limnothrix strain isolated from Italian shallow drinking water reservoir.</title>
        <authorList>
            <person name="Simonazzi M."/>
            <person name="Shishido T.K."/>
            <person name="Delbaje E."/>
            <person name="Wahlsten M."/>
            <person name="Fewer D.P."/>
            <person name="Sivonen K."/>
            <person name="Pezzolesi L."/>
            <person name="Pistocchi R."/>
        </authorList>
    </citation>
    <scope>NUCLEOTIDE SEQUENCE [LARGE SCALE GENOMIC DNA]</scope>
    <source>
        <strain evidence="3">LRLZ20PSL1</strain>
    </source>
</reference>
<name>A0ABW7CAP1_9CYAN</name>
<comment type="caution">
    <text evidence="2">The sequence shown here is derived from an EMBL/GenBank/DDBJ whole genome shotgun (WGS) entry which is preliminary data.</text>
</comment>
<accession>A0ABW7CAP1</accession>
<gene>
    <name evidence="2" type="ORF">VPK24_06185</name>
</gene>
<evidence type="ECO:0008006" key="4">
    <source>
        <dbReference type="Google" id="ProtNLM"/>
    </source>
</evidence>